<evidence type="ECO:0000256" key="1">
    <source>
        <dbReference type="SAM" id="MobiDB-lite"/>
    </source>
</evidence>
<dbReference type="Pfam" id="PF14223">
    <property type="entry name" value="Retrotran_gag_2"/>
    <property type="match status" value="1"/>
</dbReference>
<name>A0A4Y9ZE61_9AGAM</name>
<gene>
    <name evidence="2" type="ORF">EWM64_g10947</name>
</gene>
<evidence type="ECO:0008006" key="4">
    <source>
        <dbReference type="Google" id="ProtNLM"/>
    </source>
</evidence>
<feature type="compositionally biased region" description="Low complexity" evidence="1">
    <location>
        <begin position="210"/>
        <end position="231"/>
    </location>
</feature>
<dbReference type="OrthoDB" id="3223501at2759"/>
<feature type="region of interest" description="Disordered" evidence="1">
    <location>
        <begin position="191"/>
        <end position="231"/>
    </location>
</feature>
<comment type="caution">
    <text evidence="2">The sequence shown here is derived from an EMBL/GenBank/DDBJ whole genome shotgun (WGS) entry which is preliminary data.</text>
</comment>
<reference evidence="2 3" key="1">
    <citation type="submission" date="2019-02" db="EMBL/GenBank/DDBJ databases">
        <title>Genome sequencing of the rare red list fungi Hericium alpestre (H. flagellum).</title>
        <authorList>
            <person name="Buettner E."/>
            <person name="Kellner H."/>
        </authorList>
    </citation>
    <scope>NUCLEOTIDE SEQUENCE [LARGE SCALE GENOMIC DNA]</scope>
    <source>
        <strain evidence="2 3">DSM 108284</strain>
    </source>
</reference>
<evidence type="ECO:0000313" key="2">
    <source>
        <dbReference type="EMBL" id="TFY73065.1"/>
    </source>
</evidence>
<sequence length="231" mass="25745">MQISRLSSSNYVQWSEEITAVLRLRGLWGIVSGTEVKPVASETEKVADWLEKHDKALGALFLAIAPDQHIHIQTCKSDAKLIWTTLRSVHLSQRPGARFNAYDDLFSIRKGEEETLASLMNRIDEAILRVQNLRPDTFDITKLDKELVCMTMICSLPSDYASFSSSLLLLEKMDRSSLQAAFRNEEINRMHRSGDVSGKDGASALRTFSKPPRTGGKPSGTPSGPRVTCTY</sequence>
<dbReference type="STRING" id="135208.A0A4Y9ZE61"/>
<dbReference type="AlphaFoldDB" id="A0A4Y9ZE61"/>
<proteinExistence type="predicted"/>
<protein>
    <recommendedName>
        <fullName evidence="4">DUF4219 domain-containing protein</fullName>
    </recommendedName>
</protein>
<accession>A0A4Y9ZE61</accession>
<dbReference type="EMBL" id="SFCI01003362">
    <property type="protein sequence ID" value="TFY73065.1"/>
    <property type="molecule type" value="Genomic_DNA"/>
</dbReference>
<keyword evidence="3" id="KW-1185">Reference proteome</keyword>
<dbReference type="Proteomes" id="UP000298061">
    <property type="component" value="Unassembled WGS sequence"/>
</dbReference>
<evidence type="ECO:0000313" key="3">
    <source>
        <dbReference type="Proteomes" id="UP000298061"/>
    </source>
</evidence>
<feature type="non-terminal residue" evidence="2">
    <location>
        <position position="231"/>
    </location>
</feature>
<organism evidence="2 3">
    <name type="scientific">Hericium alpestre</name>
    <dbReference type="NCBI Taxonomy" id="135208"/>
    <lineage>
        <taxon>Eukaryota</taxon>
        <taxon>Fungi</taxon>
        <taxon>Dikarya</taxon>
        <taxon>Basidiomycota</taxon>
        <taxon>Agaricomycotina</taxon>
        <taxon>Agaricomycetes</taxon>
        <taxon>Russulales</taxon>
        <taxon>Hericiaceae</taxon>
        <taxon>Hericium</taxon>
    </lineage>
</organism>